<dbReference type="SUPFAM" id="SSF53474">
    <property type="entry name" value="alpha/beta-Hydrolases"/>
    <property type="match status" value="1"/>
</dbReference>
<dbReference type="Proteomes" id="UP001238088">
    <property type="component" value="Unassembled WGS sequence"/>
</dbReference>
<reference evidence="1 2" key="1">
    <citation type="submission" date="2023-07" db="EMBL/GenBank/DDBJ databases">
        <title>Genomic Encyclopedia of Type Strains, Phase IV (KMG-IV): sequencing the most valuable type-strain genomes for metagenomic binning, comparative biology and taxonomic classification.</title>
        <authorList>
            <person name="Goeker M."/>
        </authorList>
    </citation>
    <scope>NUCLEOTIDE SEQUENCE [LARGE SCALE GENOMIC DNA]</scope>
    <source>
        <strain evidence="1 2">DSM 23494</strain>
    </source>
</reference>
<dbReference type="InterPro" id="IPR029058">
    <property type="entry name" value="AB_hydrolase_fold"/>
</dbReference>
<protein>
    <submittedName>
        <fullName evidence="1">Pimeloyl-ACP methyl ester carboxylesterase</fullName>
    </submittedName>
</protein>
<comment type="caution">
    <text evidence="1">The sequence shown here is derived from an EMBL/GenBank/DDBJ whole genome shotgun (WGS) entry which is preliminary data.</text>
</comment>
<keyword evidence="2" id="KW-1185">Reference proteome</keyword>
<name>A0ABU0AC06_9BACI</name>
<dbReference type="EMBL" id="JAUSUB010000001">
    <property type="protein sequence ID" value="MDQ0268327.1"/>
    <property type="molecule type" value="Genomic_DNA"/>
</dbReference>
<dbReference type="Gene3D" id="3.40.50.1820">
    <property type="entry name" value="alpha/beta hydrolase"/>
    <property type="match status" value="1"/>
</dbReference>
<organism evidence="1 2">
    <name type="scientific">Cytobacillus purgationiresistens</name>
    <dbReference type="NCBI Taxonomy" id="863449"/>
    <lineage>
        <taxon>Bacteria</taxon>
        <taxon>Bacillati</taxon>
        <taxon>Bacillota</taxon>
        <taxon>Bacilli</taxon>
        <taxon>Bacillales</taxon>
        <taxon>Bacillaceae</taxon>
        <taxon>Cytobacillus</taxon>
    </lineage>
</organism>
<accession>A0ABU0AC06</accession>
<gene>
    <name evidence="1" type="ORF">J2S17_000196</name>
</gene>
<sequence length="96" mass="10933">MNNIHGENDWKALFSSFNNNDFYPFHETGDVGGLKIPSMCLIGGDSVFEFTAAVQYRDLNRKINTAIIPFAGHLVHRDQPELYTKTLEAFLEKLNK</sequence>
<proteinExistence type="predicted"/>
<evidence type="ECO:0000313" key="1">
    <source>
        <dbReference type="EMBL" id="MDQ0268327.1"/>
    </source>
</evidence>
<evidence type="ECO:0000313" key="2">
    <source>
        <dbReference type="Proteomes" id="UP001238088"/>
    </source>
</evidence>